<dbReference type="Gene3D" id="2.60.120.200">
    <property type="match status" value="1"/>
</dbReference>
<dbReference type="EMBL" id="WHNZ01000021">
    <property type="protein sequence ID" value="NOV00573.1"/>
    <property type="molecule type" value="Genomic_DNA"/>
</dbReference>
<dbReference type="InterPro" id="IPR036439">
    <property type="entry name" value="Dockerin_dom_sf"/>
</dbReference>
<dbReference type="Pfam" id="PF00404">
    <property type="entry name" value="Dockerin_1"/>
    <property type="match status" value="1"/>
</dbReference>
<dbReference type="SUPFAM" id="SSF49899">
    <property type="entry name" value="Concanavalin A-like lectins/glucanases"/>
    <property type="match status" value="2"/>
</dbReference>
<dbReference type="Pfam" id="PF20578">
    <property type="entry name" value="aBig_2"/>
    <property type="match status" value="2"/>
</dbReference>
<dbReference type="InterPro" id="IPR003343">
    <property type="entry name" value="Big_2"/>
</dbReference>
<dbReference type="InterPro" id="IPR023296">
    <property type="entry name" value="Glyco_hydro_beta-prop_sf"/>
</dbReference>
<evidence type="ECO:0000313" key="8">
    <source>
        <dbReference type="EMBL" id="NOV00573.1"/>
    </source>
</evidence>
<proteinExistence type="inferred from homology"/>
<keyword evidence="3" id="KW-0378">Hydrolase</keyword>
<dbReference type="PANTHER" id="PTHR43817:SF1">
    <property type="entry name" value="HYDROLASE, FAMILY 43, PUTATIVE (AFU_ORTHOLOGUE AFUA_3G01660)-RELATED"/>
    <property type="match status" value="1"/>
</dbReference>
<feature type="domain" description="Dockerin" evidence="7">
    <location>
        <begin position="2192"/>
        <end position="2254"/>
    </location>
</feature>
<gene>
    <name evidence="8" type="ORF">GC097_11140</name>
</gene>
<dbReference type="SUPFAM" id="SSF49384">
    <property type="entry name" value="Carbohydrate-binding domain"/>
    <property type="match status" value="1"/>
</dbReference>
<keyword evidence="4" id="KW-0326">Glycosidase</keyword>
<dbReference type="Gene3D" id="2.60.40.10">
    <property type="entry name" value="Immunoglobulins"/>
    <property type="match status" value="2"/>
</dbReference>
<dbReference type="InterPro" id="IPR011081">
    <property type="entry name" value="Big_4"/>
</dbReference>
<evidence type="ECO:0000256" key="1">
    <source>
        <dbReference type="ARBA" id="ARBA00009865"/>
    </source>
</evidence>
<dbReference type="CDD" id="cd00063">
    <property type="entry name" value="FN3"/>
    <property type="match status" value="1"/>
</dbReference>
<dbReference type="InterPro" id="IPR013320">
    <property type="entry name" value="ConA-like_dom_sf"/>
</dbReference>
<dbReference type="Pfam" id="PF04616">
    <property type="entry name" value="Glyco_hydro_43"/>
    <property type="match status" value="2"/>
</dbReference>
<evidence type="ECO:0000256" key="2">
    <source>
        <dbReference type="ARBA" id="ARBA00022729"/>
    </source>
</evidence>
<evidence type="ECO:0000256" key="4">
    <source>
        <dbReference type="ARBA" id="ARBA00023295"/>
    </source>
</evidence>
<dbReference type="SMART" id="SM00635">
    <property type="entry name" value="BID_2"/>
    <property type="match status" value="3"/>
</dbReference>
<dbReference type="InterPro" id="IPR003961">
    <property type="entry name" value="FN3_dom"/>
</dbReference>
<comment type="caution">
    <text evidence="8">The sequence shown here is derived from an EMBL/GenBank/DDBJ whole genome shotgun (WGS) entry which is preliminary data.</text>
</comment>
<feature type="chain" id="PRO_5047347489" evidence="5">
    <location>
        <begin position="30"/>
        <end position="2254"/>
    </location>
</feature>
<dbReference type="Gene3D" id="2.60.120.560">
    <property type="entry name" value="Exo-inulinase, domain 1"/>
    <property type="match status" value="1"/>
</dbReference>
<dbReference type="Pfam" id="PF02368">
    <property type="entry name" value="Big_2"/>
    <property type="match status" value="1"/>
</dbReference>
<organism evidence="8 9">
    <name type="scientific">Paenibacillus planticolens</name>
    <dbReference type="NCBI Taxonomy" id="2654976"/>
    <lineage>
        <taxon>Bacteria</taxon>
        <taxon>Bacillati</taxon>
        <taxon>Bacillota</taxon>
        <taxon>Bacilli</taxon>
        <taxon>Bacillales</taxon>
        <taxon>Paenibacillaceae</taxon>
        <taxon>Paenibacillus</taxon>
    </lineage>
</organism>
<dbReference type="Gene3D" id="2.115.10.20">
    <property type="entry name" value="Glycosyl hydrolase domain, family 43"/>
    <property type="match status" value="3"/>
</dbReference>
<dbReference type="Gene3D" id="2.60.40.1080">
    <property type="match status" value="3"/>
</dbReference>
<dbReference type="InterPro" id="IPR008965">
    <property type="entry name" value="CBM2/CBM3_carb-bd_dom_sf"/>
</dbReference>
<feature type="domain" description="Fibronectin type-III" evidence="6">
    <location>
        <begin position="913"/>
        <end position="1003"/>
    </location>
</feature>
<dbReference type="CDD" id="cd08547">
    <property type="entry name" value="Type_II_cohesin"/>
    <property type="match status" value="1"/>
</dbReference>
<dbReference type="SUPFAM" id="SSF75005">
    <property type="entry name" value="Arabinanase/levansucrase/invertase"/>
    <property type="match status" value="3"/>
</dbReference>
<reference evidence="8 9" key="1">
    <citation type="submission" date="2019-10" db="EMBL/GenBank/DDBJ databases">
        <title>Description of Paenibacillus pedi sp. nov.</title>
        <authorList>
            <person name="Carlier A."/>
            <person name="Qi S."/>
        </authorList>
    </citation>
    <scope>NUCLEOTIDE SEQUENCE [LARGE SCALE GENOMIC DNA]</scope>
    <source>
        <strain evidence="8 9">LMG 31457</strain>
    </source>
</reference>
<dbReference type="SUPFAM" id="SSF49373">
    <property type="entry name" value="Invasin/intimin cell-adhesion fragments"/>
    <property type="match status" value="3"/>
</dbReference>
<dbReference type="Gene3D" id="1.10.1330.10">
    <property type="entry name" value="Dockerin domain"/>
    <property type="match status" value="1"/>
</dbReference>
<evidence type="ECO:0000256" key="5">
    <source>
        <dbReference type="SAM" id="SignalP"/>
    </source>
</evidence>
<keyword evidence="9" id="KW-1185">Reference proteome</keyword>
<name>A0ABX1ZNU4_9BACL</name>
<dbReference type="Pfam" id="PF07532">
    <property type="entry name" value="Big_4"/>
    <property type="match status" value="1"/>
</dbReference>
<dbReference type="SUPFAM" id="SSF49265">
    <property type="entry name" value="Fibronectin type III"/>
    <property type="match status" value="1"/>
</dbReference>
<dbReference type="PROSITE" id="PS50853">
    <property type="entry name" value="FN3"/>
    <property type="match status" value="2"/>
</dbReference>
<dbReference type="PROSITE" id="PS51766">
    <property type="entry name" value="DOCKERIN"/>
    <property type="match status" value="1"/>
</dbReference>
<dbReference type="Gene3D" id="1.20.1270.90">
    <property type="entry name" value="AF1782-like"/>
    <property type="match status" value="1"/>
</dbReference>
<dbReference type="SUPFAM" id="SSF63446">
    <property type="entry name" value="Type I dockerin domain"/>
    <property type="match status" value="1"/>
</dbReference>
<dbReference type="Proteomes" id="UP000618579">
    <property type="component" value="Unassembled WGS sequence"/>
</dbReference>
<dbReference type="InterPro" id="IPR008964">
    <property type="entry name" value="Invasin/intimin_cell_adhesion"/>
</dbReference>
<protein>
    <submittedName>
        <fullName evidence="8">Family 43 glycosylhydrolase</fullName>
    </submittedName>
</protein>
<dbReference type="InterPro" id="IPR018247">
    <property type="entry name" value="EF_Hand_1_Ca_BS"/>
</dbReference>
<evidence type="ECO:0000259" key="7">
    <source>
        <dbReference type="PROSITE" id="PS51766"/>
    </source>
</evidence>
<dbReference type="Gene3D" id="2.60.40.680">
    <property type="match status" value="1"/>
</dbReference>
<dbReference type="InterPro" id="IPR036116">
    <property type="entry name" value="FN3_sf"/>
</dbReference>
<dbReference type="CDD" id="cd14256">
    <property type="entry name" value="Dockerin_I"/>
    <property type="match status" value="1"/>
</dbReference>
<dbReference type="Pfam" id="PF13385">
    <property type="entry name" value="Laminin_G_3"/>
    <property type="match status" value="1"/>
</dbReference>
<dbReference type="PROSITE" id="PS00018">
    <property type="entry name" value="EF_HAND_1"/>
    <property type="match status" value="1"/>
</dbReference>
<evidence type="ECO:0000313" key="9">
    <source>
        <dbReference type="Proteomes" id="UP000618579"/>
    </source>
</evidence>
<feature type="domain" description="Fibronectin type-III" evidence="6">
    <location>
        <begin position="1006"/>
        <end position="1096"/>
    </location>
</feature>
<dbReference type="InterPro" id="IPR016134">
    <property type="entry name" value="Dockerin_dom"/>
</dbReference>
<keyword evidence="2 5" id="KW-0732">Signal</keyword>
<evidence type="ECO:0000256" key="3">
    <source>
        <dbReference type="ARBA" id="ARBA00022801"/>
    </source>
</evidence>
<dbReference type="CDD" id="cd08983">
    <property type="entry name" value="GH43_Bt3655-like"/>
    <property type="match status" value="1"/>
</dbReference>
<evidence type="ECO:0000259" key="6">
    <source>
        <dbReference type="PROSITE" id="PS50853"/>
    </source>
</evidence>
<dbReference type="InterPro" id="IPR006710">
    <property type="entry name" value="Glyco_hydro_43"/>
</dbReference>
<comment type="similarity">
    <text evidence="1">Belongs to the glycosyl hydrolase 43 family.</text>
</comment>
<dbReference type="SMART" id="SM00060">
    <property type="entry name" value="FN3"/>
    <property type="match status" value="2"/>
</dbReference>
<dbReference type="PANTHER" id="PTHR43817">
    <property type="entry name" value="GLYCOSYL HYDROLASE"/>
    <property type="match status" value="1"/>
</dbReference>
<feature type="signal peptide" evidence="5">
    <location>
        <begin position="1"/>
        <end position="29"/>
    </location>
</feature>
<dbReference type="InterPro" id="IPR046780">
    <property type="entry name" value="aBig_2"/>
</dbReference>
<dbReference type="InterPro" id="IPR013783">
    <property type="entry name" value="Ig-like_fold"/>
</dbReference>
<dbReference type="InterPro" id="IPR002105">
    <property type="entry name" value="Dockerin_1_rpt"/>
</dbReference>
<accession>A0ABX1ZNU4</accession>
<sequence length="2254" mass="242991">MRMRRKLIPVFTILALLVSMFAHFPAVEAAEDPPEAYLMPYYTSNTSGTSMTYMDDSLHLAYSYDRVNWVALNDNNGILFKTNKGYGASPTNGLQIRDPFLFRKGDGTFVLLATVTTSAGATTSPSIFAWDTTDLIHYTNERTILMNSSSLAAKKPQAVYDAAAGNYVIYWTDGTKVYANTTKDFVSASTNTVYTGSAYPAALPNLTKKPTGAIASSSIAVSPVELNAVLASIGTPKIPTGTNNIAVSTTADQAPVLPAKADVKYSDGTTEQKAVEWESIDSNAYSKPGTFTVTGTIPQSTLPDVPVYSNPLIKNGADPDIYKGKDGYFYYTSSYMDASNNNVAAKQYDRITLRRATTIQGLATAEEKQIFYKNASGDASYHIWAPEIHQIGGKWYVYFAGGKTSANFDLRVYVIECQGSDPMQDPWGPPVKVAMINESFDLDATVFEHNNEMYMAYAYKYGPDSVNSSIRIAKMTSPTTLDSKQVTISTPEYTWEQRRDNVEEAPSVMKKNGKIFMTFSAGSTDSTYAIGLLTAVDSPSTNLLDPASWTKTPYPVMATSVATGQFGPGHSTFTVSEDGTREVLSYHARENQQYSGVNSYAPLYDASRWARVQYIYWHADGSPYFGIPVADGYLPGESVTATVTVTAPSGYNYLDSYAYTLNVNAVHATVLKTVDSSNNEQNVTANASYSSANPLIASVNANGEVTGLRPGDTVITADYQGKSYKVNVRVASVLVQDNFEDGNYTSNPSWTVVSGTWTVGTDPTNSSNKVLNQTDANEGIISVGDANWMDYTVVGRFNTKAGGAYPGFYFRYLDTNNYYYFQMQLLNTLALSKRVGGATAVTMATSNYTMTANTWYTLKVVVKGSSIKCYIINNGVETLVFDVTDTELTNGKLAVRNKWQAFYMDDVSVTSAAPAVPTNIKTDPSSSTVKVSWDAVVGATGYNIYRSSSLTGTYTKIKSDVNGTSFVDKGLAALNTYYYKVSSVNASGELMLSEAASAKTLEQAANPSKLALAGKTPSSASVSWDPVAEATGYKLYRANKAGGTFEPVYSGTSVSFTDSGLATGQPYYYVMTYMKDENESKRSNQVALIASDTVPSVLLDSESYSLQATKTHATSLTLFNSDGTTTEVAGQASYSSSNPAVAAVNAGGIVTGISEGSAIITIMYQSATYRVAVNVAPEGLLLWYKFNETTGSVAADSSGNGLNGSLGGGTTWQGGNGVKLDGSTGYVQMPNGVLTGLTSMTVATDVFVDEASPNPAWLYTFGSTTDPLNDANARYLSLLFEDSKSRYRSIITKTRYSNEQGAIVNSVFPKGSWKHVAYTQTGTTGTLYVDGVQVAQTTALTYTPNDMEPTIANYIGRPAYLADKYMNGKVKDFRVYTKALSLSDIQALMAKPDSYYVAMDKESLSLGDTSAVISDLKLPVKGEFGSTITWTSSDTRTVSNTGVVTRPTATETDKSVTLTAAIVKNTASESKSFTVTVKKLPTDVELLTGDARALRVYNIDDVRGNLTLPKIGSNGSSISWKSERADIITPTGEVARPAHGSGNAMVKLTATLTLNQEVLTKAFIATVKEKPEAQDYQGYFFPYFAGEGYSNGEQLYFALSQGNDPLHWTELNGGNPSILSNLGEKGLRDPYIIRSPEGDKFYLIATDLKIYGNNDWTAAQRTGSLAIMVWESTDLVNWSEQRMVKVSSDLAGNTWAPEAFYDKTTGEYVVFWASKMYSDATKSGSPHQRIMYAKTRDFYTFTEAQEYYNPGYSVIDTTMIEHDNKIYRFTKDERNYNASTAPNGKMVFEQVSDSIFGNFTTITEGIGKGSISVGEGPLVFKANGSNKWYLFIDYFSGGGYKPFETTDLASGVWTMSTNYALPSKPRHGTVLPVTMTEYNQLSAKVPAVAPVPAGTKVTGVTIGGGDLTLSKGEERQLNAAVMPANATNQGIVWSSSDETKAAVSETGLLKAVGNGAATITASTRDGGFIATLRVTVQGGNTQMMYVSGPKSVVSNQTFEAVLGLNTVTKIAYAQDITINYDPAQIEFISAESVKPGFTIVDKAVKSGKVRLLTVDLNRDQATDTPVDLLKLKFKAKELSQTQTSSIYTSDMIFADGTGTESAVTNPDPYNFEIVSVTKTALREAIAKAQELYDASVEGTRPGEYPIGSKAALLAAIQSANEVANTGTASQAQVNQAFDQLNAAVQAFKALIITNLPGDLNGDGVVRIGDLAIAASHYGLTSSDPEWAQFKAADLNNDGKIDIWDLAALAKLILN</sequence>